<keyword evidence="1" id="KW-0805">Transcription regulation</keyword>
<protein>
    <recommendedName>
        <fullName evidence="4">HTH araC/xylS-type domain-containing protein</fullName>
    </recommendedName>
</protein>
<name>A0AA36Y4M4_9FIRM</name>
<proteinExistence type="predicted"/>
<dbReference type="InterPro" id="IPR009057">
    <property type="entry name" value="Homeodomain-like_sf"/>
</dbReference>
<dbReference type="GeneID" id="86941114"/>
<keyword evidence="3" id="KW-0804">Transcription</keyword>
<evidence type="ECO:0000256" key="1">
    <source>
        <dbReference type="ARBA" id="ARBA00023015"/>
    </source>
</evidence>
<feature type="domain" description="HTH araC/xylS-type" evidence="4">
    <location>
        <begin position="218"/>
        <end position="316"/>
    </location>
</feature>
<dbReference type="AlphaFoldDB" id="A0AA36Y4M4"/>
<dbReference type="PANTHER" id="PTHR47893:SF1">
    <property type="entry name" value="REGULATORY PROTEIN PCHR"/>
    <property type="match status" value="1"/>
</dbReference>
<dbReference type="PANTHER" id="PTHR47893">
    <property type="entry name" value="REGULATORY PROTEIN PCHR"/>
    <property type="match status" value="1"/>
</dbReference>
<dbReference type="SUPFAM" id="SSF46689">
    <property type="entry name" value="Homeodomain-like"/>
    <property type="match status" value="2"/>
</dbReference>
<dbReference type="RefSeq" id="WP_009533199.1">
    <property type="nucleotide sequence ID" value="NZ_JH590863.1"/>
</dbReference>
<evidence type="ECO:0000313" key="6">
    <source>
        <dbReference type="Proteomes" id="UP000018466"/>
    </source>
</evidence>
<dbReference type="GO" id="GO:0003700">
    <property type="term" value="F:DNA-binding transcription factor activity"/>
    <property type="evidence" value="ECO:0007669"/>
    <property type="project" value="InterPro"/>
</dbReference>
<evidence type="ECO:0000256" key="2">
    <source>
        <dbReference type="ARBA" id="ARBA00023125"/>
    </source>
</evidence>
<accession>A0AA36Y4M4</accession>
<dbReference type="PRINTS" id="PR00032">
    <property type="entry name" value="HTHARAC"/>
</dbReference>
<dbReference type="Gene3D" id="1.10.10.60">
    <property type="entry name" value="Homeodomain-like"/>
    <property type="match status" value="2"/>
</dbReference>
<dbReference type="InterPro" id="IPR020449">
    <property type="entry name" value="Tscrpt_reg_AraC-type_HTH"/>
</dbReference>
<dbReference type="Pfam" id="PF12833">
    <property type="entry name" value="HTH_18"/>
    <property type="match status" value="1"/>
</dbReference>
<dbReference type="Proteomes" id="UP000018466">
    <property type="component" value="Unassembled WGS sequence"/>
</dbReference>
<dbReference type="GO" id="GO:0043565">
    <property type="term" value="F:sequence-specific DNA binding"/>
    <property type="evidence" value="ECO:0007669"/>
    <property type="project" value="InterPro"/>
</dbReference>
<sequence length="330" mass="38021">MEVNEFYREWLTRSGFVESKSTHNFSPAGKVYLAPKGVACGYYWVYGEKDLFDIKIHDFYFFEDHLISLTTPECLSITYYDSVSGEELNPYHRLTAGCVKTFHGGHEVYRSMMHKNIPIRSVGIEVFPAYYEKYLRESYPDDYIPPQEAFSRVGQTLDFPEMSQLLRQVWEYRGEGIPAKLFYEAKVAEAVSLVYERGKNSKNDSCGRISKQDMDALSNVASYISDHFNSELPLEMLARIACMGTTKLKTFFKQTYHCTISEYIQQRRMRHAEMLLVSTDLVIEQVASAVGYSNAGRFAANFKTNTGLFPSEYRKMAHRKYDGSLGRREG</sequence>
<evidence type="ECO:0000313" key="5">
    <source>
        <dbReference type="EMBL" id="EHO16668.1"/>
    </source>
</evidence>
<dbReference type="SMART" id="SM00342">
    <property type="entry name" value="HTH_ARAC"/>
    <property type="match status" value="1"/>
</dbReference>
<evidence type="ECO:0000256" key="3">
    <source>
        <dbReference type="ARBA" id="ARBA00023163"/>
    </source>
</evidence>
<comment type="caution">
    <text evidence="5">The sequence shown here is derived from an EMBL/GenBank/DDBJ whole genome shotgun (WGS) entry which is preliminary data.</text>
</comment>
<evidence type="ECO:0000259" key="4">
    <source>
        <dbReference type="PROSITE" id="PS01124"/>
    </source>
</evidence>
<dbReference type="InterPro" id="IPR018060">
    <property type="entry name" value="HTH_AraC"/>
</dbReference>
<keyword evidence="2" id="KW-0238">DNA-binding</keyword>
<keyword evidence="6" id="KW-1185">Reference proteome</keyword>
<gene>
    <name evidence="5" type="ORF">HMPREF9623_01367</name>
</gene>
<dbReference type="PROSITE" id="PS01124">
    <property type="entry name" value="HTH_ARAC_FAMILY_2"/>
    <property type="match status" value="1"/>
</dbReference>
<dbReference type="InterPro" id="IPR053142">
    <property type="entry name" value="PchR_regulatory_protein"/>
</dbReference>
<organism evidence="5 6">
    <name type="scientific">Stomatobaculum longum</name>
    <dbReference type="NCBI Taxonomy" id="796942"/>
    <lineage>
        <taxon>Bacteria</taxon>
        <taxon>Bacillati</taxon>
        <taxon>Bacillota</taxon>
        <taxon>Clostridia</taxon>
        <taxon>Lachnospirales</taxon>
        <taxon>Lachnospiraceae</taxon>
        <taxon>Stomatobaculum</taxon>
    </lineage>
</organism>
<reference evidence="5 6" key="1">
    <citation type="submission" date="2011-10" db="EMBL/GenBank/DDBJ databases">
        <title>The Genome Sequence of Lachnospiraceae bacterium ACC2.</title>
        <authorList>
            <consortium name="The Broad Institute Genome Sequencing Platform"/>
            <person name="Earl A."/>
            <person name="Ward D."/>
            <person name="Feldgarden M."/>
            <person name="Gevers D."/>
            <person name="Sizova M."/>
            <person name="Hazen A."/>
            <person name="Epstein S."/>
            <person name="Young S.K."/>
            <person name="Zeng Q."/>
            <person name="Gargeya S."/>
            <person name="Fitzgerald M."/>
            <person name="Haas B."/>
            <person name="Abouelleil A."/>
            <person name="Alvarado L."/>
            <person name="Arachchi H.M."/>
            <person name="Berlin A."/>
            <person name="Brown A."/>
            <person name="Chapman S.B."/>
            <person name="Chen Z."/>
            <person name="Dunbar C."/>
            <person name="Freedman E."/>
            <person name="Gearin G."/>
            <person name="Goldberg J."/>
            <person name="Griggs A."/>
            <person name="Gujja S."/>
            <person name="Heiman D."/>
            <person name="Howarth C."/>
            <person name="Larson L."/>
            <person name="Lui A."/>
            <person name="MacDonald P.J.P."/>
            <person name="Montmayeur A."/>
            <person name="Murphy C."/>
            <person name="Neiman D."/>
            <person name="Pearson M."/>
            <person name="Priest M."/>
            <person name="Roberts A."/>
            <person name="Saif S."/>
            <person name="Shea T."/>
            <person name="Shenoy N."/>
            <person name="Sisk P."/>
            <person name="Stolte C."/>
            <person name="Sykes S."/>
            <person name="Wortman J."/>
            <person name="Nusbaum C."/>
            <person name="Birren B."/>
        </authorList>
    </citation>
    <scope>NUCLEOTIDE SEQUENCE [LARGE SCALE GENOMIC DNA]</scope>
    <source>
        <strain evidence="5 6">ACC2</strain>
    </source>
</reference>
<dbReference type="EMBL" id="AGEL01000007">
    <property type="protein sequence ID" value="EHO16668.1"/>
    <property type="molecule type" value="Genomic_DNA"/>
</dbReference>